<name>A0A923S6Z7_9FIRM</name>
<dbReference type="AlphaFoldDB" id="A0A923S6Z7"/>
<dbReference type="PANTHER" id="PTHR18901:SF38">
    <property type="entry name" value="PSEUDOURIDINE-5'-PHOSPHATASE"/>
    <property type="match status" value="1"/>
</dbReference>
<evidence type="ECO:0000313" key="2">
    <source>
        <dbReference type="Proteomes" id="UP000620327"/>
    </source>
</evidence>
<dbReference type="Gene3D" id="3.40.50.1000">
    <property type="entry name" value="HAD superfamily/HAD-like"/>
    <property type="match status" value="1"/>
</dbReference>
<dbReference type="Gene3D" id="1.10.150.240">
    <property type="entry name" value="Putative phosphatase, domain 2"/>
    <property type="match status" value="1"/>
</dbReference>
<evidence type="ECO:0000313" key="1">
    <source>
        <dbReference type="EMBL" id="MBC5770209.1"/>
    </source>
</evidence>
<dbReference type="EMBL" id="JACOQI010000006">
    <property type="protein sequence ID" value="MBC5770209.1"/>
    <property type="molecule type" value="Genomic_DNA"/>
</dbReference>
<accession>A0A923S6Z7</accession>
<dbReference type="RefSeq" id="WP_187014503.1">
    <property type="nucleotide sequence ID" value="NZ_JACOQI010000006.1"/>
</dbReference>
<dbReference type="SFLD" id="SFLDS00003">
    <property type="entry name" value="Haloacid_Dehalogenase"/>
    <property type="match status" value="1"/>
</dbReference>
<dbReference type="InterPro" id="IPR023214">
    <property type="entry name" value="HAD_sf"/>
</dbReference>
<dbReference type="PRINTS" id="PR00413">
    <property type="entry name" value="HADHALOGNASE"/>
</dbReference>
<reference evidence="1" key="1">
    <citation type="submission" date="2020-08" db="EMBL/GenBank/DDBJ databases">
        <title>Genome public.</title>
        <authorList>
            <person name="Liu C."/>
            <person name="Sun Q."/>
        </authorList>
    </citation>
    <scope>NUCLEOTIDE SEQUENCE</scope>
    <source>
        <strain evidence="1">BX15</strain>
    </source>
</reference>
<dbReference type="SFLD" id="SFLDG01129">
    <property type="entry name" value="C1.5:_HAD__Beta-PGM__Phosphata"/>
    <property type="match status" value="1"/>
</dbReference>
<comment type="caution">
    <text evidence="1">The sequence shown here is derived from an EMBL/GenBank/DDBJ whole genome shotgun (WGS) entry which is preliminary data.</text>
</comment>
<sequence>MIRGAIFDLDGVLLDSMGIWEDLGARYLRQLHIPPEPGLNEILFSMSMEQGAAYLKAHYPLQQSEAEICGGIARMLKDYYAQEVPAKPGAAALLAFLAERGISMAAATSSPRAHVTAALDRLGLLPYLKTVFTTGEVGVSKHEPVIYHLAAEALGTAPAETLVFEDSLYALKTAKAAGFRTVGVLDAHGETDQAGLKEAAEVYLTSLTEFPDHWVHLNK</sequence>
<dbReference type="InterPro" id="IPR023198">
    <property type="entry name" value="PGP-like_dom2"/>
</dbReference>
<dbReference type="PANTHER" id="PTHR18901">
    <property type="entry name" value="2-DEOXYGLUCOSE-6-PHOSPHATE PHOSPHATASE 2"/>
    <property type="match status" value="1"/>
</dbReference>
<dbReference type="NCBIfam" id="TIGR01509">
    <property type="entry name" value="HAD-SF-IA-v3"/>
    <property type="match status" value="1"/>
</dbReference>
<dbReference type="Proteomes" id="UP000620327">
    <property type="component" value="Unassembled WGS sequence"/>
</dbReference>
<dbReference type="Pfam" id="PF00702">
    <property type="entry name" value="Hydrolase"/>
    <property type="match status" value="1"/>
</dbReference>
<organism evidence="1 2">
    <name type="scientific">Dysosmobacter segnis</name>
    <dbReference type="NCBI Taxonomy" id="2763042"/>
    <lineage>
        <taxon>Bacteria</taxon>
        <taxon>Bacillati</taxon>
        <taxon>Bacillota</taxon>
        <taxon>Clostridia</taxon>
        <taxon>Eubacteriales</taxon>
        <taxon>Oscillospiraceae</taxon>
        <taxon>Dysosmobacter</taxon>
    </lineage>
</organism>
<dbReference type="SUPFAM" id="SSF56784">
    <property type="entry name" value="HAD-like"/>
    <property type="match status" value="1"/>
</dbReference>
<gene>
    <name evidence="1" type="ORF">H8Z83_07725</name>
</gene>
<dbReference type="InterPro" id="IPR006439">
    <property type="entry name" value="HAD-SF_hydro_IA"/>
</dbReference>
<dbReference type="InterPro" id="IPR036412">
    <property type="entry name" value="HAD-like_sf"/>
</dbReference>
<protein>
    <submittedName>
        <fullName evidence="1">HAD family phosphatase</fullName>
    </submittedName>
</protein>
<keyword evidence="2" id="KW-1185">Reference proteome</keyword>
<proteinExistence type="predicted"/>